<dbReference type="PANTHER" id="PTHR46648">
    <property type="entry name" value="HIT FAMILY PROTEIN 1"/>
    <property type="match status" value="1"/>
</dbReference>
<organism evidence="6 7">
    <name type="scientific">Schizopora paradoxa</name>
    <dbReference type="NCBI Taxonomy" id="27342"/>
    <lineage>
        <taxon>Eukaryota</taxon>
        <taxon>Fungi</taxon>
        <taxon>Dikarya</taxon>
        <taxon>Basidiomycota</taxon>
        <taxon>Agaricomycotina</taxon>
        <taxon>Agaricomycetes</taxon>
        <taxon>Hymenochaetales</taxon>
        <taxon>Schizoporaceae</taxon>
        <taxon>Schizopora</taxon>
    </lineage>
</organism>
<dbReference type="InParanoid" id="A0A0H2QZD2"/>
<protein>
    <submittedName>
        <fullName evidence="6">HIT domain-containing protein</fullName>
    </submittedName>
</protein>
<dbReference type="GO" id="GO:0009117">
    <property type="term" value="P:nucleotide metabolic process"/>
    <property type="evidence" value="ECO:0007669"/>
    <property type="project" value="TreeGrafter"/>
</dbReference>
<evidence type="ECO:0000313" key="7">
    <source>
        <dbReference type="Proteomes" id="UP000053477"/>
    </source>
</evidence>
<dbReference type="InterPro" id="IPR011146">
    <property type="entry name" value="HIT-like"/>
</dbReference>
<dbReference type="InterPro" id="IPR039384">
    <property type="entry name" value="HINT"/>
</dbReference>
<dbReference type="STRING" id="27342.A0A0H2QZD2"/>
<dbReference type="GO" id="GO:0003824">
    <property type="term" value="F:catalytic activity"/>
    <property type="evidence" value="ECO:0007669"/>
    <property type="project" value="InterPro"/>
</dbReference>
<dbReference type="PROSITE" id="PS51084">
    <property type="entry name" value="HIT_2"/>
    <property type="match status" value="1"/>
</dbReference>
<dbReference type="GO" id="GO:0003700">
    <property type="term" value="F:DNA-binding transcription factor activity"/>
    <property type="evidence" value="ECO:0007669"/>
    <property type="project" value="InterPro"/>
</dbReference>
<dbReference type="Gene3D" id="3.30.428.10">
    <property type="entry name" value="HIT-like"/>
    <property type="match status" value="1"/>
</dbReference>
<dbReference type="OrthoDB" id="672793at2759"/>
<evidence type="ECO:0000259" key="4">
    <source>
        <dbReference type="PROSITE" id="PS51084"/>
    </source>
</evidence>
<dbReference type="PANTHER" id="PTHR46648:SF1">
    <property type="entry name" value="ADENOSINE 5'-MONOPHOSPHORAMIDASE HNT1"/>
    <property type="match status" value="1"/>
</dbReference>
<keyword evidence="7" id="KW-1185">Reference proteome</keyword>
<feature type="domain" description="HIT" evidence="4">
    <location>
        <begin position="10"/>
        <end position="113"/>
    </location>
</feature>
<evidence type="ECO:0000259" key="5">
    <source>
        <dbReference type="PROSITE" id="PS51179"/>
    </source>
</evidence>
<name>A0A0H2QZD2_9AGAM</name>
<feature type="short sequence motif" description="Histidine triad motif" evidence="2 3">
    <location>
        <begin position="98"/>
        <end position="102"/>
    </location>
</feature>
<feature type="domain" description="POU-specific" evidence="5">
    <location>
        <begin position="119"/>
        <end position="138"/>
    </location>
</feature>
<sequence length="138" mass="15367">MSTGSDDNCIFCKIIKGAIPSFKLVETEFTYSFLDIGPLAKGHSLVIPKYHGEKLHDIPDEYLADTMHVSKKIVKALGVTDYNILQNNGAIAHQEVKHVHFHVIPKPNAEEGLTIGWPQQKPDMSELKAFAEELKGKL</sequence>
<dbReference type="Proteomes" id="UP000053477">
    <property type="component" value="Unassembled WGS sequence"/>
</dbReference>
<dbReference type="InterPro" id="IPR001310">
    <property type="entry name" value="Histidine_triad_HIT"/>
</dbReference>
<dbReference type="Pfam" id="PF01230">
    <property type="entry name" value="HIT"/>
    <property type="match status" value="1"/>
</dbReference>
<dbReference type="PROSITE" id="PS00892">
    <property type="entry name" value="HIT_1"/>
    <property type="match status" value="1"/>
</dbReference>
<proteinExistence type="predicted"/>
<dbReference type="FunCoup" id="A0A0H2QZD2">
    <property type="interactions" value="190"/>
</dbReference>
<dbReference type="AlphaFoldDB" id="A0A0H2QZD2"/>
<gene>
    <name evidence="6" type="ORF">SCHPADRAFT_911455</name>
</gene>
<dbReference type="CDD" id="cd01277">
    <property type="entry name" value="HINT_subgroup"/>
    <property type="match status" value="1"/>
</dbReference>
<dbReference type="EMBL" id="KQ086441">
    <property type="protein sequence ID" value="KLO04754.1"/>
    <property type="molecule type" value="Genomic_DNA"/>
</dbReference>
<dbReference type="InterPro" id="IPR019808">
    <property type="entry name" value="Histidine_triad_CS"/>
</dbReference>
<dbReference type="PRINTS" id="PR00332">
    <property type="entry name" value="HISTRIAD"/>
</dbReference>
<feature type="active site" description="Tele-AMP-histidine intermediate" evidence="1">
    <location>
        <position position="100"/>
    </location>
</feature>
<evidence type="ECO:0000313" key="6">
    <source>
        <dbReference type="EMBL" id="KLO04754.1"/>
    </source>
</evidence>
<reference evidence="6 7" key="1">
    <citation type="submission" date="2015-04" db="EMBL/GenBank/DDBJ databases">
        <title>Complete genome sequence of Schizopora paradoxa KUC8140, a cosmopolitan wood degrader in East Asia.</title>
        <authorList>
            <consortium name="DOE Joint Genome Institute"/>
            <person name="Min B."/>
            <person name="Park H."/>
            <person name="Jang Y."/>
            <person name="Kim J.-J."/>
            <person name="Kim K.H."/>
            <person name="Pangilinan J."/>
            <person name="Lipzen A."/>
            <person name="Riley R."/>
            <person name="Grigoriev I.V."/>
            <person name="Spatafora J.W."/>
            <person name="Choi I.-G."/>
        </authorList>
    </citation>
    <scope>NUCLEOTIDE SEQUENCE [LARGE SCALE GENOMIC DNA]</scope>
    <source>
        <strain evidence="6 7">KUC8140</strain>
    </source>
</reference>
<dbReference type="InterPro" id="IPR036265">
    <property type="entry name" value="HIT-like_sf"/>
</dbReference>
<dbReference type="SUPFAM" id="SSF54197">
    <property type="entry name" value="HIT-like"/>
    <property type="match status" value="1"/>
</dbReference>
<evidence type="ECO:0000256" key="3">
    <source>
        <dbReference type="PROSITE-ProRule" id="PRU00464"/>
    </source>
</evidence>
<accession>A0A0H2QZD2</accession>
<dbReference type="PROSITE" id="PS51179">
    <property type="entry name" value="POU_3"/>
    <property type="match status" value="1"/>
</dbReference>
<evidence type="ECO:0000256" key="2">
    <source>
        <dbReference type="PIRSR" id="PIRSR601310-3"/>
    </source>
</evidence>
<evidence type="ECO:0000256" key="1">
    <source>
        <dbReference type="PIRSR" id="PIRSR601310-1"/>
    </source>
</evidence>
<dbReference type="InterPro" id="IPR000327">
    <property type="entry name" value="POU_dom"/>
</dbReference>